<feature type="compositionally biased region" description="Polar residues" evidence="3">
    <location>
        <begin position="678"/>
        <end position="690"/>
    </location>
</feature>
<accession>A0A8J5I8W0</accession>
<dbReference type="Pfam" id="PF00439">
    <property type="entry name" value="Bromodomain"/>
    <property type="match status" value="1"/>
</dbReference>
<evidence type="ECO:0000259" key="4">
    <source>
        <dbReference type="PROSITE" id="PS50014"/>
    </source>
</evidence>
<feature type="region of interest" description="Disordered" evidence="3">
    <location>
        <begin position="373"/>
        <end position="421"/>
    </location>
</feature>
<dbReference type="SUPFAM" id="SSF47370">
    <property type="entry name" value="Bromodomain"/>
    <property type="match status" value="1"/>
</dbReference>
<dbReference type="SMART" id="SM00297">
    <property type="entry name" value="BROMO"/>
    <property type="match status" value="1"/>
</dbReference>
<name>A0A8J5I8W0_ZINOF</name>
<feature type="compositionally biased region" description="Basic and acidic residues" evidence="3">
    <location>
        <begin position="399"/>
        <end position="409"/>
    </location>
</feature>
<evidence type="ECO:0000313" key="6">
    <source>
        <dbReference type="Proteomes" id="UP000734854"/>
    </source>
</evidence>
<sequence>MTTVAALRKRGRPRKMRDGVHRHRSPTSPSSAPEAPRRTLRQRRRRPLRDGFADFDDYLDEEEEVEVEEEEEEDLERKRKRRQLKLILKLPPSSPTTDRRVEREEEEEERKPRRVAPSARESPSSSSATSSSYVDDDAEDEGEEEEPVKPLKKRHFERIDAGVRSIGSAPREDLALGSSREGEKSYSEIHGACFWLDSARVSTSSQPAGTPLPNRKLLEAILDKIQKKDTYGVFAEPVDIEELPDYFDVIERPMDFGTVQKKLARNSYRSLEQFEGDVFLICSNAMQYNAPDTVYFRQARAMQEIGRKELQKLRTEVKFIKPDSKSEEKIRLNPIEKKPLQKCLPRVVQESFVSDISSATTLASGGDIGTGLSTVEASGADPATTSNGLADGSSSLGDSKSEKTDDLRVKGSPSKLGKRSLDVDENRRATYNISCDQECIAESSTVFDVFEGDQRQLIAVGIDAEYVYARSLARFAGNLGPSAWKIASERIANALPSGVKYGYGWVDEYEPPLSPIVCSPKLKQKQINQNTTVQFKMPLKKDKVTTVGRKASGNGDLKEVDDYNTQSQLRTSFHNRDSDPVKEGNDLPRLNGTKKQSPNTISVPRQRTDAAVLQKNKQVTFNFTSTSAASLEQVRECQPSSSNTRLMNQALQSSHVYDSVVPSRPPATVNQTDRKTVQPETLKQMESSMAPSRKSNEKFTVGQFSSGKVSAGSCNSLDNTMRFLSPNQTRVIANDPQSLGSYDHGLDDPSRLMGLPIKMFSQPNISSNSNSPKTFPSVVPPSGREKPNVPDYVAAQMWMTARASSHSKPPQHTVDARNTSNGSVSTFSYGSWRAPNSSPRISNDSITISMSQAFRQPIQVVGLEPQVRDKGLVIFPQLVANDRSGFQNQSPRQGLVPQTENKHSKNMCPPDLNISFQPPGSPVLHSPCILKDSQQPDLALQL</sequence>
<dbReference type="PANTHER" id="PTHR22881:SF42">
    <property type="entry name" value="DNA-BINDING BROMODOMAIN-CONTAINING PROTEIN"/>
    <property type="match status" value="1"/>
</dbReference>
<reference evidence="5 6" key="1">
    <citation type="submission" date="2020-08" db="EMBL/GenBank/DDBJ databases">
        <title>Plant Genome Project.</title>
        <authorList>
            <person name="Zhang R.-G."/>
        </authorList>
    </citation>
    <scope>NUCLEOTIDE SEQUENCE [LARGE SCALE GENOMIC DNA]</scope>
    <source>
        <tissue evidence="5">Rhizome</tissue>
    </source>
</reference>
<evidence type="ECO:0000256" key="2">
    <source>
        <dbReference type="PROSITE-ProRule" id="PRU00035"/>
    </source>
</evidence>
<feature type="compositionally biased region" description="Basic residues" evidence="3">
    <location>
        <begin position="7"/>
        <end position="25"/>
    </location>
</feature>
<dbReference type="InterPro" id="IPR051831">
    <property type="entry name" value="Bromodomain_contain_prot"/>
</dbReference>
<feature type="region of interest" description="Disordered" evidence="3">
    <location>
        <begin position="884"/>
        <end position="910"/>
    </location>
</feature>
<dbReference type="Gene3D" id="1.20.920.10">
    <property type="entry name" value="Bromodomain-like"/>
    <property type="match status" value="1"/>
</dbReference>
<feature type="region of interest" description="Disordered" evidence="3">
    <location>
        <begin position="763"/>
        <end position="785"/>
    </location>
</feature>
<protein>
    <recommendedName>
        <fullName evidence="4">Bromo domain-containing protein</fullName>
    </recommendedName>
</protein>
<dbReference type="InterPro" id="IPR036427">
    <property type="entry name" value="Bromodomain-like_sf"/>
</dbReference>
<keyword evidence="6" id="KW-1185">Reference proteome</keyword>
<feature type="region of interest" description="Disordered" evidence="3">
    <location>
        <begin position="1"/>
        <end position="154"/>
    </location>
</feature>
<feature type="compositionally biased region" description="Polar residues" evidence="3">
    <location>
        <begin position="884"/>
        <end position="899"/>
    </location>
</feature>
<feature type="compositionally biased region" description="Low complexity" evidence="3">
    <location>
        <begin position="386"/>
        <end position="398"/>
    </location>
</feature>
<feature type="compositionally biased region" description="Acidic residues" evidence="3">
    <location>
        <begin position="134"/>
        <end position="146"/>
    </location>
</feature>
<gene>
    <name evidence="5" type="ORF">ZIOFF_012905</name>
</gene>
<feature type="domain" description="Bromo" evidence="4">
    <location>
        <begin position="226"/>
        <end position="296"/>
    </location>
</feature>
<organism evidence="5 6">
    <name type="scientific">Zingiber officinale</name>
    <name type="common">Ginger</name>
    <name type="synonym">Amomum zingiber</name>
    <dbReference type="NCBI Taxonomy" id="94328"/>
    <lineage>
        <taxon>Eukaryota</taxon>
        <taxon>Viridiplantae</taxon>
        <taxon>Streptophyta</taxon>
        <taxon>Embryophyta</taxon>
        <taxon>Tracheophyta</taxon>
        <taxon>Spermatophyta</taxon>
        <taxon>Magnoliopsida</taxon>
        <taxon>Liliopsida</taxon>
        <taxon>Zingiberales</taxon>
        <taxon>Zingiberaceae</taxon>
        <taxon>Zingiber</taxon>
    </lineage>
</organism>
<dbReference type="InterPro" id="IPR001487">
    <property type="entry name" value="Bromodomain"/>
</dbReference>
<feature type="compositionally biased region" description="Low complexity" evidence="3">
    <location>
        <begin position="115"/>
        <end position="132"/>
    </location>
</feature>
<feature type="compositionally biased region" description="Acidic residues" evidence="3">
    <location>
        <begin position="53"/>
        <end position="74"/>
    </location>
</feature>
<proteinExistence type="predicted"/>
<dbReference type="Proteomes" id="UP000734854">
    <property type="component" value="Unassembled WGS sequence"/>
</dbReference>
<evidence type="ECO:0000313" key="5">
    <source>
        <dbReference type="EMBL" id="KAG6530662.1"/>
    </source>
</evidence>
<dbReference type="PRINTS" id="PR00503">
    <property type="entry name" value="BROMODOMAIN"/>
</dbReference>
<dbReference type="PROSITE" id="PS50014">
    <property type="entry name" value="BROMODOMAIN_2"/>
    <property type="match status" value="1"/>
</dbReference>
<feature type="region of interest" description="Disordered" evidence="3">
    <location>
        <begin position="660"/>
        <end position="696"/>
    </location>
</feature>
<dbReference type="PANTHER" id="PTHR22881">
    <property type="entry name" value="BROMODOMAIN CONTAINING PROTEIN"/>
    <property type="match status" value="1"/>
</dbReference>
<feature type="compositionally biased region" description="Polar residues" evidence="3">
    <location>
        <begin position="593"/>
        <end position="605"/>
    </location>
</feature>
<evidence type="ECO:0000256" key="3">
    <source>
        <dbReference type="SAM" id="MobiDB-lite"/>
    </source>
</evidence>
<keyword evidence="1 2" id="KW-0103">Bromodomain</keyword>
<feature type="region of interest" description="Disordered" evidence="3">
    <location>
        <begin position="569"/>
        <end position="606"/>
    </location>
</feature>
<evidence type="ECO:0000256" key="1">
    <source>
        <dbReference type="ARBA" id="ARBA00023117"/>
    </source>
</evidence>
<dbReference type="EMBL" id="JACMSC010000003">
    <property type="protein sequence ID" value="KAG6530662.1"/>
    <property type="molecule type" value="Genomic_DNA"/>
</dbReference>
<feature type="compositionally biased region" description="Basic and acidic residues" evidence="3">
    <location>
        <begin position="574"/>
        <end position="586"/>
    </location>
</feature>
<comment type="caution">
    <text evidence="5">The sequence shown here is derived from an EMBL/GenBank/DDBJ whole genome shotgun (WGS) entry which is preliminary data.</text>
</comment>
<dbReference type="AlphaFoldDB" id="A0A8J5I8W0"/>
<feature type="compositionally biased region" description="Basic residues" evidence="3">
    <location>
        <begin position="38"/>
        <end position="47"/>
    </location>
</feature>